<dbReference type="EMBL" id="BSPO01000002">
    <property type="protein sequence ID" value="GLS82734.1"/>
    <property type="molecule type" value="Genomic_DNA"/>
</dbReference>
<reference evidence="1 2" key="1">
    <citation type="journal article" date="2014" name="Int. J. Syst. Evol. Microbiol.">
        <title>Complete genome sequence of Corynebacterium casei LMG S-19264T (=DSM 44701T), isolated from a smear-ripened cheese.</title>
        <authorList>
            <consortium name="US DOE Joint Genome Institute (JGI-PGF)"/>
            <person name="Walter F."/>
            <person name="Albersmeier A."/>
            <person name="Kalinowski J."/>
            <person name="Ruckert C."/>
        </authorList>
    </citation>
    <scope>NUCLEOTIDE SEQUENCE [LARGE SCALE GENOMIC DNA]</scope>
    <source>
        <strain evidence="1 2">NBRC 112785</strain>
    </source>
</reference>
<sequence>MFWSIMQAINTLSDFLETAATQFQVFDMGRRIQAIDYLAFQQIEALNSPYPYPIQGHAMMALVFWKPNEPHFVWFLKLPLDEQGLLQPAARTQFMQQVMEGLGEDPTKALSKEQQQKLANNPLIFTPSQQKLAVFNAKVKVSLGQGASPQYEMVVQYLSEQMPQDNWQQLGMQGLADFCARLEQHGNKQLLLNALPKLPDAVLDPLLGCLEHQQLDSQLATALQAIAPSDLDEASAQHKLHGVLRALAGNADCASALATQVLISPNVDINSLIIIAARHWPLMHNDDFRRAYLEAIANQSQSIFSQLFADLVAIPSIRALMLAELRNPNRSEQLSNAIGNLFKGA</sequence>
<gene>
    <name evidence="1" type="ORF">GCM10007894_07110</name>
</gene>
<name>A0AA37TTF0_9GAMM</name>
<dbReference type="AlphaFoldDB" id="A0AA37TTF0"/>
<protein>
    <recommendedName>
        <fullName evidence="3">DUF3549 domain-containing protein</fullName>
    </recommendedName>
</protein>
<evidence type="ECO:0008006" key="3">
    <source>
        <dbReference type="Google" id="ProtNLM"/>
    </source>
</evidence>
<dbReference type="Proteomes" id="UP001157439">
    <property type="component" value="Unassembled WGS sequence"/>
</dbReference>
<evidence type="ECO:0000313" key="1">
    <source>
        <dbReference type="EMBL" id="GLS82734.1"/>
    </source>
</evidence>
<dbReference type="Pfam" id="PF12069">
    <property type="entry name" value="DUF3549"/>
    <property type="match status" value="1"/>
</dbReference>
<accession>A0AA37TTF0</accession>
<comment type="caution">
    <text evidence="1">The sequence shown here is derived from an EMBL/GenBank/DDBJ whole genome shotgun (WGS) entry which is preliminary data.</text>
</comment>
<organism evidence="1 2">
    <name type="scientific">Paraferrimonas haliotis</name>
    <dbReference type="NCBI Taxonomy" id="2013866"/>
    <lineage>
        <taxon>Bacteria</taxon>
        <taxon>Pseudomonadati</taxon>
        <taxon>Pseudomonadota</taxon>
        <taxon>Gammaproteobacteria</taxon>
        <taxon>Alteromonadales</taxon>
        <taxon>Ferrimonadaceae</taxon>
        <taxon>Paraferrimonas</taxon>
    </lineage>
</organism>
<dbReference type="InterPro" id="IPR021936">
    <property type="entry name" value="DUF3549"/>
</dbReference>
<proteinExistence type="predicted"/>
<keyword evidence="2" id="KW-1185">Reference proteome</keyword>
<evidence type="ECO:0000313" key="2">
    <source>
        <dbReference type="Proteomes" id="UP001157439"/>
    </source>
</evidence>